<protein>
    <submittedName>
        <fullName evidence="1">Uncharacterized protein</fullName>
    </submittedName>
</protein>
<comment type="caution">
    <text evidence="1">The sequence shown here is derived from an EMBL/GenBank/DDBJ whole genome shotgun (WGS) entry which is preliminary data.</text>
</comment>
<proteinExistence type="predicted"/>
<gene>
    <name evidence="1" type="ORF">GCM10018980_05470</name>
</gene>
<dbReference type="Proteomes" id="UP000619355">
    <property type="component" value="Unassembled WGS sequence"/>
</dbReference>
<dbReference type="AlphaFoldDB" id="A0A919BZZ7"/>
<evidence type="ECO:0000313" key="1">
    <source>
        <dbReference type="EMBL" id="GHG35218.1"/>
    </source>
</evidence>
<accession>A0A919BZZ7</accession>
<name>A0A919BZZ7_9ACTN</name>
<keyword evidence="2" id="KW-1185">Reference proteome</keyword>
<reference evidence="2" key="1">
    <citation type="journal article" date="2019" name="Int. J. Syst. Evol. Microbiol.">
        <title>The Global Catalogue of Microorganisms (GCM) 10K type strain sequencing project: providing services to taxonomists for standard genome sequencing and annotation.</title>
        <authorList>
            <consortium name="The Broad Institute Genomics Platform"/>
            <consortium name="The Broad Institute Genome Sequencing Center for Infectious Disease"/>
            <person name="Wu L."/>
            <person name="Ma J."/>
        </authorList>
    </citation>
    <scope>NUCLEOTIDE SEQUENCE [LARGE SCALE GENOMIC DNA]</scope>
    <source>
        <strain evidence="2">JCM 4253</strain>
    </source>
</reference>
<organism evidence="1 2">
    <name type="scientific">Streptomyces capoamus</name>
    <dbReference type="NCBI Taxonomy" id="68183"/>
    <lineage>
        <taxon>Bacteria</taxon>
        <taxon>Bacillati</taxon>
        <taxon>Actinomycetota</taxon>
        <taxon>Actinomycetes</taxon>
        <taxon>Kitasatosporales</taxon>
        <taxon>Streptomycetaceae</taxon>
        <taxon>Streptomyces</taxon>
    </lineage>
</organism>
<dbReference type="EMBL" id="BNBF01000001">
    <property type="protein sequence ID" value="GHG35218.1"/>
    <property type="molecule type" value="Genomic_DNA"/>
</dbReference>
<sequence>MVGPEKSQPWTSRTAWSRRTVETCGRFAEGEVDGLTPGVGKTSRRVIVPHSPDSVHWPSGETAAQELFSASPALSVWTYSVQAPPGARTRNILELPESRW</sequence>
<evidence type="ECO:0000313" key="2">
    <source>
        <dbReference type="Proteomes" id="UP000619355"/>
    </source>
</evidence>